<gene>
    <name evidence="1" type="ORF">A3Q56_01469</name>
</gene>
<protein>
    <submittedName>
        <fullName evidence="1">Uncharacterized protein</fullName>
    </submittedName>
</protein>
<keyword evidence="2" id="KW-1185">Reference proteome</keyword>
<dbReference type="Proteomes" id="UP000078046">
    <property type="component" value="Unassembled WGS sequence"/>
</dbReference>
<dbReference type="AlphaFoldDB" id="A0A177BB66"/>
<reference evidence="1 2" key="1">
    <citation type="submission" date="2016-04" db="EMBL/GenBank/DDBJ databases">
        <title>The genome of Intoshia linei affirms orthonectids as highly simplified spiralians.</title>
        <authorList>
            <person name="Mikhailov K.V."/>
            <person name="Slusarev G.S."/>
            <person name="Nikitin M.A."/>
            <person name="Logacheva M.D."/>
            <person name="Penin A."/>
            <person name="Aleoshin V."/>
            <person name="Panchin Y.V."/>
        </authorList>
    </citation>
    <scope>NUCLEOTIDE SEQUENCE [LARGE SCALE GENOMIC DNA]</scope>
    <source>
        <strain evidence="1">Intl2013</strain>
        <tissue evidence="1">Whole animal</tissue>
    </source>
</reference>
<evidence type="ECO:0000313" key="2">
    <source>
        <dbReference type="Proteomes" id="UP000078046"/>
    </source>
</evidence>
<organism evidence="1 2">
    <name type="scientific">Intoshia linei</name>
    <dbReference type="NCBI Taxonomy" id="1819745"/>
    <lineage>
        <taxon>Eukaryota</taxon>
        <taxon>Metazoa</taxon>
        <taxon>Spiralia</taxon>
        <taxon>Lophotrochozoa</taxon>
        <taxon>Mesozoa</taxon>
        <taxon>Orthonectida</taxon>
        <taxon>Rhopaluridae</taxon>
        <taxon>Intoshia</taxon>
    </lineage>
</organism>
<accession>A0A177BB66</accession>
<sequence length="59" mass="6727">MLKKNQIHKFSLTYGVIEEPFKNTNSDFDNVSVTPKITSILAIKNDEKFPNLCIANQDL</sequence>
<proteinExistence type="predicted"/>
<name>A0A177BB66_9BILA</name>
<dbReference type="EMBL" id="LWCA01000112">
    <property type="protein sequence ID" value="OAF70771.1"/>
    <property type="molecule type" value="Genomic_DNA"/>
</dbReference>
<comment type="caution">
    <text evidence="1">The sequence shown here is derived from an EMBL/GenBank/DDBJ whole genome shotgun (WGS) entry which is preliminary data.</text>
</comment>
<evidence type="ECO:0000313" key="1">
    <source>
        <dbReference type="EMBL" id="OAF70771.1"/>
    </source>
</evidence>